<organism evidence="2 3">
    <name type="scientific">Phytophthora infestans</name>
    <name type="common">Potato late blight agent</name>
    <name type="synonym">Botrytis infestans</name>
    <dbReference type="NCBI Taxonomy" id="4787"/>
    <lineage>
        <taxon>Eukaryota</taxon>
        <taxon>Sar</taxon>
        <taxon>Stramenopiles</taxon>
        <taxon>Oomycota</taxon>
        <taxon>Peronosporomycetes</taxon>
        <taxon>Peronosporales</taxon>
        <taxon>Peronosporaceae</taxon>
        <taxon>Phytophthora</taxon>
    </lineage>
</organism>
<gene>
    <name evidence="2" type="ORF">GN244_ATG09275</name>
</gene>
<name>A0A833WDS6_PHYIN</name>
<protein>
    <submittedName>
        <fullName evidence="2">Uncharacterized protein</fullName>
    </submittedName>
</protein>
<feature type="compositionally biased region" description="Basic and acidic residues" evidence="1">
    <location>
        <begin position="54"/>
        <end position="87"/>
    </location>
</feature>
<feature type="compositionally biased region" description="Basic residues" evidence="1">
    <location>
        <begin position="96"/>
        <end position="105"/>
    </location>
</feature>
<evidence type="ECO:0000256" key="1">
    <source>
        <dbReference type="SAM" id="MobiDB-lite"/>
    </source>
</evidence>
<dbReference type="AlphaFoldDB" id="A0A833WDS6"/>
<dbReference type="EMBL" id="WSZM01000191">
    <property type="protein sequence ID" value="KAF4038583.1"/>
    <property type="molecule type" value="Genomic_DNA"/>
</dbReference>
<reference evidence="2" key="1">
    <citation type="submission" date="2020-04" db="EMBL/GenBank/DDBJ databases">
        <title>Hybrid Assembly of Korean Phytophthora infestans isolates.</title>
        <authorList>
            <person name="Prokchorchik M."/>
            <person name="Lee Y."/>
            <person name="Seo J."/>
            <person name="Cho J.-H."/>
            <person name="Park Y.-E."/>
            <person name="Jang D.-C."/>
            <person name="Im J.-S."/>
            <person name="Choi J.-G."/>
            <person name="Park H.-J."/>
            <person name="Lee G.-B."/>
            <person name="Lee Y.-G."/>
            <person name="Hong S.-Y."/>
            <person name="Cho K."/>
            <person name="Sohn K.H."/>
        </authorList>
    </citation>
    <scope>NUCLEOTIDE SEQUENCE</scope>
    <source>
        <strain evidence="2">KR_1_A1</strain>
    </source>
</reference>
<feature type="region of interest" description="Disordered" evidence="1">
    <location>
        <begin position="52"/>
        <end position="105"/>
    </location>
</feature>
<comment type="caution">
    <text evidence="2">The sequence shown here is derived from an EMBL/GenBank/DDBJ whole genome shotgun (WGS) entry which is preliminary data.</text>
</comment>
<dbReference type="Proteomes" id="UP000602510">
    <property type="component" value="Unassembled WGS sequence"/>
</dbReference>
<accession>A0A833WDS6</accession>
<sequence>MDGDAAFLDKVAVFLDQNDALKVDEKANSTVDDVLEASYQLVAVTEELLASHSDNTREHTVSSDTKSFEEDKSETPIDKLSDEKQRETQNALAAQRRLRHRQKIK</sequence>
<keyword evidence="3" id="KW-1185">Reference proteome</keyword>
<evidence type="ECO:0000313" key="2">
    <source>
        <dbReference type="EMBL" id="KAF4038583.1"/>
    </source>
</evidence>
<evidence type="ECO:0000313" key="3">
    <source>
        <dbReference type="Proteomes" id="UP000602510"/>
    </source>
</evidence>
<proteinExistence type="predicted"/>